<evidence type="ECO:0000313" key="3">
    <source>
        <dbReference type="Proteomes" id="UP000749559"/>
    </source>
</evidence>
<evidence type="ECO:0000313" key="2">
    <source>
        <dbReference type="EMBL" id="CAH1773115.1"/>
    </source>
</evidence>
<comment type="caution">
    <text evidence="2">The sequence shown here is derived from an EMBL/GenBank/DDBJ whole genome shotgun (WGS) entry which is preliminary data.</text>
</comment>
<gene>
    <name evidence="2" type="ORF">OFUS_LOCUS758</name>
</gene>
<organism evidence="2 3">
    <name type="scientific">Owenia fusiformis</name>
    <name type="common">Polychaete worm</name>
    <dbReference type="NCBI Taxonomy" id="6347"/>
    <lineage>
        <taxon>Eukaryota</taxon>
        <taxon>Metazoa</taxon>
        <taxon>Spiralia</taxon>
        <taxon>Lophotrochozoa</taxon>
        <taxon>Annelida</taxon>
        <taxon>Polychaeta</taxon>
        <taxon>Sedentaria</taxon>
        <taxon>Canalipalpata</taxon>
        <taxon>Sabellida</taxon>
        <taxon>Oweniida</taxon>
        <taxon>Oweniidae</taxon>
        <taxon>Owenia</taxon>
    </lineage>
</organism>
<evidence type="ECO:0000256" key="1">
    <source>
        <dbReference type="SAM" id="MobiDB-lite"/>
    </source>
</evidence>
<accession>A0A8S4MW83</accession>
<protein>
    <submittedName>
        <fullName evidence="2">Uncharacterized protein</fullName>
    </submittedName>
</protein>
<feature type="region of interest" description="Disordered" evidence="1">
    <location>
        <begin position="82"/>
        <end position="143"/>
    </location>
</feature>
<keyword evidence="3" id="KW-1185">Reference proteome</keyword>
<name>A0A8S4MW83_OWEFU</name>
<feature type="non-terminal residue" evidence="2">
    <location>
        <position position="185"/>
    </location>
</feature>
<dbReference type="EMBL" id="CAIIXF020000001">
    <property type="protein sequence ID" value="CAH1773115.1"/>
    <property type="molecule type" value="Genomic_DNA"/>
</dbReference>
<reference evidence="2" key="1">
    <citation type="submission" date="2022-03" db="EMBL/GenBank/DDBJ databases">
        <authorList>
            <person name="Martin C."/>
        </authorList>
    </citation>
    <scope>NUCLEOTIDE SEQUENCE</scope>
</reference>
<dbReference type="Proteomes" id="UP000749559">
    <property type="component" value="Unassembled WGS sequence"/>
</dbReference>
<proteinExistence type="predicted"/>
<feature type="compositionally biased region" description="Polar residues" evidence="1">
    <location>
        <begin position="127"/>
        <end position="138"/>
    </location>
</feature>
<dbReference type="AlphaFoldDB" id="A0A8S4MW83"/>
<sequence length="185" mass="21652">PLYSDQRDASQYIWWQKYIKRIRAFLSSDALINQYLLKFKTQWMFAGLPKLSHEEQPTIESAIPSEVVRMLEIEQEQPTIVVGKKTAAKRKGGTQGTDKSAKRKKQSRGRVGQSKTSNSIDKGEVQKTFSKRTPCSEENVQRKRKTTKLRQKIVNRCRSENFHFQPWGQFIPYDLTKDIWILFII</sequence>
<feature type="non-terminal residue" evidence="2">
    <location>
        <position position="1"/>
    </location>
</feature>